<evidence type="ECO:0000313" key="3">
    <source>
        <dbReference type="EMBL" id="MCQ4636055.1"/>
    </source>
</evidence>
<keyword evidence="1" id="KW-1133">Transmembrane helix</keyword>
<evidence type="ECO:0000256" key="1">
    <source>
        <dbReference type="SAM" id="Phobius"/>
    </source>
</evidence>
<organism evidence="3 4">
    <name type="scientific">Anaerovorax odorimutans</name>
    <dbReference type="NCBI Taxonomy" id="109327"/>
    <lineage>
        <taxon>Bacteria</taxon>
        <taxon>Bacillati</taxon>
        <taxon>Bacillota</taxon>
        <taxon>Clostridia</taxon>
        <taxon>Peptostreptococcales</taxon>
        <taxon>Anaerovoracaceae</taxon>
        <taxon>Anaerovorax</taxon>
    </lineage>
</organism>
<dbReference type="InterPro" id="IPR000326">
    <property type="entry name" value="PAP2/HPO"/>
</dbReference>
<keyword evidence="4" id="KW-1185">Reference proteome</keyword>
<dbReference type="Proteomes" id="UP001524502">
    <property type="component" value="Unassembled WGS sequence"/>
</dbReference>
<reference evidence="3 4" key="1">
    <citation type="submission" date="2022-06" db="EMBL/GenBank/DDBJ databases">
        <title>Isolation of gut microbiota from human fecal samples.</title>
        <authorList>
            <person name="Pamer E.G."/>
            <person name="Barat B."/>
            <person name="Waligurski E."/>
            <person name="Medina S."/>
            <person name="Paddock L."/>
            <person name="Mostad J."/>
        </authorList>
    </citation>
    <scope>NUCLEOTIDE SEQUENCE [LARGE SCALE GENOMIC DNA]</scope>
    <source>
        <strain evidence="3 4">SL.3.17</strain>
    </source>
</reference>
<feature type="domain" description="Phosphatidic acid phosphatase type 2/haloperoxidase" evidence="2">
    <location>
        <begin position="53"/>
        <end position="161"/>
    </location>
</feature>
<dbReference type="Gene3D" id="1.20.144.10">
    <property type="entry name" value="Phosphatidic acid phosphatase type 2/haloperoxidase"/>
    <property type="match status" value="1"/>
</dbReference>
<comment type="caution">
    <text evidence="3">The sequence shown here is derived from an EMBL/GenBank/DDBJ whole genome shotgun (WGS) entry which is preliminary data.</text>
</comment>
<protein>
    <submittedName>
        <fullName evidence="3">Phosphatase PAP2 family protein</fullName>
    </submittedName>
</protein>
<keyword evidence="1" id="KW-0472">Membrane</keyword>
<dbReference type="PANTHER" id="PTHR14969">
    <property type="entry name" value="SPHINGOSINE-1-PHOSPHATE PHOSPHOHYDROLASE"/>
    <property type="match status" value="1"/>
</dbReference>
<dbReference type="EMBL" id="JANFXK010000004">
    <property type="protein sequence ID" value="MCQ4636055.1"/>
    <property type="molecule type" value="Genomic_DNA"/>
</dbReference>
<dbReference type="CDD" id="cd01610">
    <property type="entry name" value="PAP2_like"/>
    <property type="match status" value="1"/>
</dbReference>
<sequence>MKKETYITMTGVFRDNPRKFQAIVVTDSILTKIAYIAYPILLAMLYVQKDAHLLRTILVPGISFCVISVFRYLYCAPRPYEVFEMPPVIPKQTKGKSFPSRHVFSIFIISMTFLWLIPWIGVLIGIAGIFMAVVRVLGGVHFPRDVIAGAALGIASGLIGFYLIP</sequence>
<evidence type="ECO:0000313" key="4">
    <source>
        <dbReference type="Proteomes" id="UP001524502"/>
    </source>
</evidence>
<evidence type="ECO:0000259" key="2">
    <source>
        <dbReference type="SMART" id="SM00014"/>
    </source>
</evidence>
<gene>
    <name evidence="3" type="ORF">NE619_04895</name>
</gene>
<feature type="transmembrane region" description="Helical" evidence="1">
    <location>
        <begin position="103"/>
        <end position="134"/>
    </location>
</feature>
<dbReference type="SMART" id="SM00014">
    <property type="entry name" value="acidPPc"/>
    <property type="match status" value="1"/>
</dbReference>
<accession>A0ABT1RLJ7</accession>
<dbReference type="SUPFAM" id="SSF48317">
    <property type="entry name" value="Acid phosphatase/Vanadium-dependent haloperoxidase"/>
    <property type="match status" value="1"/>
</dbReference>
<name>A0ABT1RLJ7_9FIRM</name>
<dbReference type="InterPro" id="IPR036938">
    <property type="entry name" value="PAP2/HPO_sf"/>
</dbReference>
<dbReference type="PANTHER" id="PTHR14969:SF13">
    <property type="entry name" value="AT30094P"/>
    <property type="match status" value="1"/>
</dbReference>
<feature type="transmembrane region" description="Helical" evidence="1">
    <location>
        <begin position="53"/>
        <end position="74"/>
    </location>
</feature>
<feature type="transmembrane region" description="Helical" evidence="1">
    <location>
        <begin position="20"/>
        <end position="47"/>
    </location>
</feature>
<feature type="transmembrane region" description="Helical" evidence="1">
    <location>
        <begin position="146"/>
        <end position="164"/>
    </location>
</feature>
<keyword evidence="1" id="KW-0812">Transmembrane</keyword>
<dbReference type="Pfam" id="PF01569">
    <property type="entry name" value="PAP2"/>
    <property type="match status" value="1"/>
</dbReference>
<proteinExistence type="predicted"/>
<dbReference type="RefSeq" id="WP_256131244.1">
    <property type="nucleotide sequence ID" value="NZ_JANFXK010000004.1"/>
</dbReference>